<evidence type="ECO:0000256" key="1">
    <source>
        <dbReference type="SAM" id="MobiDB-lite"/>
    </source>
</evidence>
<feature type="region of interest" description="Disordered" evidence="1">
    <location>
        <begin position="115"/>
        <end position="135"/>
    </location>
</feature>
<evidence type="ECO:0000313" key="3">
    <source>
        <dbReference type="Proteomes" id="UP001163105"/>
    </source>
</evidence>
<keyword evidence="2" id="KW-0240">DNA-directed RNA polymerase</keyword>
<comment type="caution">
    <text evidence="2">The sequence shown here is derived from an EMBL/GenBank/DDBJ whole genome shotgun (WGS) entry which is preliminary data.</text>
</comment>
<keyword evidence="2" id="KW-0804">Transcription</keyword>
<evidence type="ECO:0000313" key="2">
    <source>
        <dbReference type="EMBL" id="KAJ6440920.1"/>
    </source>
</evidence>
<reference evidence="2" key="1">
    <citation type="submission" date="2023-01" db="EMBL/GenBank/DDBJ databases">
        <title>The growth and conidiation of Purpureocillium lavendulum are regulated by nitrogen source and histone H3K14 acetylation.</title>
        <authorList>
            <person name="Tang P."/>
            <person name="Han J."/>
            <person name="Zhang C."/>
            <person name="Tang P."/>
            <person name="Qi F."/>
            <person name="Zhang K."/>
            <person name="Liang L."/>
        </authorList>
    </citation>
    <scope>NUCLEOTIDE SEQUENCE</scope>
    <source>
        <strain evidence="2">YMF1.00683</strain>
    </source>
</reference>
<name>A0AB34FP32_9HYPO</name>
<dbReference type="EMBL" id="JAQHRD010000005">
    <property type="protein sequence ID" value="KAJ6440920.1"/>
    <property type="molecule type" value="Genomic_DNA"/>
</dbReference>
<proteinExistence type="predicted"/>
<gene>
    <name evidence="2" type="ORF">O9K51_06712</name>
</gene>
<accession>A0AB34FP32</accession>
<keyword evidence="3" id="KW-1185">Reference proteome</keyword>
<dbReference type="GO" id="GO:0000428">
    <property type="term" value="C:DNA-directed RNA polymerase complex"/>
    <property type="evidence" value="ECO:0007669"/>
    <property type="project" value="UniProtKB-KW"/>
</dbReference>
<feature type="region of interest" description="Disordered" evidence="1">
    <location>
        <begin position="58"/>
        <end position="101"/>
    </location>
</feature>
<protein>
    <submittedName>
        <fullName evidence="2">DNA-directed RNA polymerase I subunit</fullName>
    </submittedName>
</protein>
<dbReference type="AlphaFoldDB" id="A0AB34FP32"/>
<organism evidence="2 3">
    <name type="scientific">Purpureocillium lavendulum</name>
    <dbReference type="NCBI Taxonomy" id="1247861"/>
    <lineage>
        <taxon>Eukaryota</taxon>
        <taxon>Fungi</taxon>
        <taxon>Dikarya</taxon>
        <taxon>Ascomycota</taxon>
        <taxon>Pezizomycotina</taxon>
        <taxon>Sordariomycetes</taxon>
        <taxon>Hypocreomycetidae</taxon>
        <taxon>Hypocreales</taxon>
        <taxon>Ophiocordycipitaceae</taxon>
        <taxon>Purpureocillium</taxon>
    </lineage>
</organism>
<dbReference type="Proteomes" id="UP001163105">
    <property type="component" value="Unassembled WGS sequence"/>
</dbReference>
<feature type="compositionally biased region" description="Polar residues" evidence="1">
    <location>
        <begin position="121"/>
        <end position="130"/>
    </location>
</feature>
<sequence length="241" mass="25805">MNTDVNSSNLSTANHELESPLSQSIYLDLDTSAGVTAVEAQVTPLVPSSTWLLDIPSQDADMTSSDRSSSNASRGCTMASTRPHNEEVDGEPSPLSKAHSRDEAHAAFPWDSFSSDHQHSKSLGSDSNTADVALQDPLPVLPPDLSMEEFLQLCEEAYSITAERRVILVDGNAYALAGDDGDCVDLTEPLMDILVVSNQAYRVVDPAGDEWVDLTQPLENVVVVNGAAVARRPKQAAISAR</sequence>